<sequence>MTSREELTERYQRIVDDYMAEVEESVREFEETLKECTRQLEEAKKAQGDKANKTVGNASANVNATASTGARGVRGRIFD</sequence>
<dbReference type="RefSeq" id="WP_237746216.1">
    <property type="nucleotide sequence ID" value="NZ_JAKMUT010000001.1"/>
</dbReference>
<proteinExistence type="predicted"/>
<organism evidence="2 3">
    <name type="scientific">Corynebacterium evansiae</name>
    <dbReference type="NCBI Taxonomy" id="2913499"/>
    <lineage>
        <taxon>Bacteria</taxon>
        <taxon>Bacillati</taxon>
        <taxon>Actinomycetota</taxon>
        <taxon>Actinomycetes</taxon>
        <taxon>Mycobacteriales</taxon>
        <taxon>Corynebacteriaceae</taxon>
        <taxon>Corynebacterium</taxon>
    </lineage>
</organism>
<feature type="coiled-coil region" evidence="1">
    <location>
        <begin position="15"/>
        <end position="46"/>
    </location>
</feature>
<keyword evidence="1" id="KW-0175">Coiled coil</keyword>
<evidence type="ECO:0000313" key="3">
    <source>
        <dbReference type="Proteomes" id="UP001146469"/>
    </source>
</evidence>
<evidence type="ECO:0000256" key="1">
    <source>
        <dbReference type="SAM" id="Coils"/>
    </source>
</evidence>
<dbReference type="AlphaFoldDB" id="A0A9X3LJL4"/>
<comment type="caution">
    <text evidence="2">The sequence shown here is derived from an EMBL/GenBank/DDBJ whole genome shotgun (WGS) entry which is preliminary data.</text>
</comment>
<keyword evidence="3" id="KW-1185">Reference proteome</keyword>
<dbReference type="Proteomes" id="UP001146469">
    <property type="component" value="Unassembled WGS sequence"/>
</dbReference>
<name>A0A9X3LJL4_9CORY</name>
<dbReference type="EMBL" id="JAKMUT010000001">
    <property type="protein sequence ID" value="MCZ9288841.1"/>
    <property type="molecule type" value="Genomic_DNA"/>
</dbReference>
<accession>A0A9X3LJL4</accession>
<gene>
    <name evidence="2" type="ORF">L8V00_01255</name>
</gene>
<reference evidence="2" key="1">
    <citation type="submission" date="2022-02" db="EMBL/GenBank/DDBJ databases">
        <title>Corynebacterium sp. from urogenital microbiome.</title>
        <authorList>
            <person name="Cappelli E.A."/>
            <person name="Ribeiro T.G."/>
            <person name="Peixe L."/>
        </authorList>
    </citation>
    <scope>NUCLEOTIDE SEQUENCE</scope>
    <source>
        <strain evidence="2">C8Ua_174</strain>
    </source>
</reference>
<evidence type="ECO:0000313" key="2">
    <source>
        <dbReference type="EMBL" id="MCZ9288841.1"/>
    </source>
</evidence>
<protein>
    <submittedName>
        <fullName evidence="2">Uncharacterized protein</fullName>
    </submittedName>
</protein>